<dbReference type="EMBL" id="KN832573">
    <property type="protein sequence ID" value="KII83942.1"/>
    <property type="molecule type" value="Genomic_DNA"/>
</dbReference>
<evidence type="ECO:0000256" key="1">
    <source>
        <dbReference type="ARBA" id="ARBA00001973"/>
    </source>
</evidence>
<dbReference type="EC" id="1.14.99.56" evidence="15"/>
<comment type="cofactor">
    <cofactor evidence="1">
        <name>Cu(2+)</name>
        <dbReference type="ChEBI" id="CHEBI:29036"/>
    </cofactor>
</comment>
<feature type="compositionally biased region" description="Low complexity" evidence="16">
    <location>
        <begin position="254"/>
        <end position="272"/>
    </location>
</feature>
<evidence type="ECO:0000259" key="18">
    <source>
        <dbReference type="Pfam" id="PF03443"/>
    </source>
</evidence>
<keyword evidence="12" id="KW-0624">Polysaccharide degradation</keyword>
<comment type="subcellular location">
    <subcellularLocation>
        <location evidence="2">Secreted</location>
    </subcellularLocation>
</comment>
<feature type="signal peptide" evidence="17">
    <location>
        <begin position="1"/>
        <end position="15"/>
    </location>
</feature>
<name>A0A0C9SQN2_PLICR</name>
<keyword evidence="5 17" id="KW-0732">Signal</keyword>
<keyword evidence="10" id="KW-1015">Disulfide bond</keyword>
<evidence type="ECO:0000256" key="2">
    <source>
        <dbReference type="ARBA" id="ARBA00004613"/>
    </source>
</evidence>
<feature type="region of interest" description="Disordered" evidence="16">
    <location>
        <begin position="254"/>
        <end position="313"/>
    </location>
</feature>
<dbReference type="CDD" id="cd21175">
    <property type="entry name" value="LPMO_AA9"/>
    <property type="match status" value="1"/>
</dbReference>
<evidence type="ECO:0000313" key="20">
    <source>
        <dbReference type="Proteomes" id="UP000053263"/>
    </source>
</evidence>
<evidence type="ECO:0000256" key="12">
    <source>
        <dbReference type="ARBA" id="ARBA00023326"/>
    </source>
</evidence>
<evidence type="ECO:0000256" key="8">
    <source>
        <dbReference type="ARBA" id="ARBA00023008"/>
    </source>
</evidence>
<dbReference type="InterPro" id="IPR049892">
    <property type="entry name" value="AA9"/>
</dbReference>
<keyword evidence="6" id="KW-0136">Cellulose degradation</keyword>
<feature type="non-terminal residue" evidence="19">
    <location>
        <position position="313"/>
    </location>
</feature>
<evidence type="ECO:0000256" key="5">
    <source>
        <dbReference type="ARBA" id="ARBA00022729"/>
    </source>
</evidence>
<comment type="similarity">
    <text evidence="13">Belongs to the polysaccharide monooxygenase AA9 family.</text>
</comment>
<evidence type="ECO:0000256" key="6">
    <source>
        <dbReference type="ARBA" id="ARBA00023001"/>
    </source>
</evidence>
<evidence type="ECO:0000256" key="3">
    <source>
        <dbReference type="ARBA" id="ARBA00022525"/>
    </source>
</evidence>
<dbReference type="PANTHER" id="PTHR33353:SF10">
    <property type="entry name" value="ENDO-BETA-1,4-GLUCANASE D"/>
    <property type="match status" value="1"/>
</dbReference>
<keyword evidence="11" id="KW-0119">Carbohydrate metabolism</keyword>
<dbReference type="GO" id="GO:0016787">
    <property type="term" value="F:hydrolase activity"/>
    <property type="evidence" value="ECO:0007669"/>
    <property type="project" value="UniProtKB-KW"/>
</dbReference>
<keyword evidence="8" id="KW-0186">Copper</keyword>
<dbReference type="AlphaFoldDB" id="A0A0C9SQN2"/>
<keyword evidence="3" id="KW-0964">Secreted</keyword>
<keyword evidence="19" id="KW-0378">Hydrolase</keyword>
<feature type="non-terminal residue" evidence="19">
    <location>
        <position position="1"/>
    </location>
</feature>
<gene>
    <name evidence="19" type="ORF">PLICRDRAFT_74490</name>
</gene>
<feature type="domain" description="Auxiliary Activity family 9 catalytic" evidence="18">
    <location>
        <begin position="16"/>
        <end position="220"/>
    </location>
</feature>
<evidence type="ECO:0000256" key="15">
    <source>
        <dbReference type="ARBA" id="ARBA00047174"/>
    </source>
</evidence>
<evidence type="ECO:0000256" key="7">
    <source>
        <dbReference type="ARBA" id="ARBA00023002"/>
    </source>
</evidence>
<dbReference type="Gene3D" id="2.70.50.70">
    <property type="match status" value="1"/>
</dbReference>
<protein>
    <recommendedName>
        <fullName evidence="15">lytic cellulose monooxygenase (C4-dehydrogenating)</fullName>
        <ecNumber evidence="15">1.14.99.56</ecNumber>
    </recommendedName>
</protein>
<evidence type="ECO:0000256" key="11">
    <source>
        <dbReference type="ARBA" id="ARBA00023277"/>
    </source>
</evidence>
<proteinExistence type="inferred from homology"/>
<dbReference type="Proteomes" id="UP000053263">
    <property type="component" value="Unassembled WGS sequence"/>
</dbReference>
<feature type="compositionally biased region" description="Gly residues" evidence="16">
    <location>
        <begin position="273"/>
        <end position="285"/>
    </location>
</feature>
<evidence type="ECO:0000256" key="16">
    <source>
        <dbReference type="SAM" id="MobiDB-lite"/>
    </source>
</evidence>
<dbReference type="GO" id="GO:0005576">
    <property type="term" value="C:extracellular region"/>
    <property type="evidence" value="ECO:0007669"/>
    <property type="project" value="UniProtKB-SubCell"/>
</dbReference>
<comment type="catalytic activity">
    <reaction evidence="14">
        <text>[(1-&gt;4)-beta-D-glucosyl]n+m + reduced acceptor + O2 = 4-dehydro-beta-D-glucosyl-[(1-&gt;4)-beta-D-glucosyl]n-1 + [(1-&gt;4)-beta-D-glucosyl]m + acceptor + H2O.</text>
        <dbReference type="EC" id="1.14.99.56"/>
    </reaction>
</comment>
<sequence length="313" mass="31714">SSILLPLLVIPAVAGHGYVADVTINGKSFKGNAPNADTDPSIVRQISTTSPVKGANNPFVNCGQNAQLASLNGPANPGDALTFNWRASVDENWPHNTGPMLTYLASCGSETCDKFNSSSAKWFKIDQVAKMQNDNSTWLQQILMNGGVANVTLPKNIAPGNYIIRHEIIALHLANSKGGAEFYPSCSQLTIGGSGTDAPSDDELVSLPGAYSDLDPGIFVPNVFDPDNVYIFPGPLVASMAASTASKAFGASANTTVTSTGGTTTGSSSGSSGVSGSGSSSGNGTAGTSSPQSTGGSAGKTCRLKSGSSASAN</sequence>
<dbReference type="GO" id="GO:0004497">
    <property type="term" value="F:monooxygenase activity"/>
    <property type="evidence" value="ECO:0007669"/>
    <property type="project" value="UniProtKB-KW"/>
</dbReference>
<dbReference type="PANTHER" id="PTHR33353">
    <property type="entry name" value="PUTATIVE (AFU_ORTHOLOGUE AFUA_1G12560)-RELATED"/>
    <property type="match status" value="1"/>
</dbReference>
<evidence type="ECO:0000256" key="17">
    <source>
        <dbReference type="SAM" id="SignalP"/>
    </source>
</evidence>
<accession>A0A0C9SQN2</accession>
<evidence type="ECO:0000256" key="13">
    <source>
        <dbReference type="ARBA" id="ARBA00044502"/>
    </source>
</evidence>
<evidence type="ECO:0000256" key="10">
    <source>
        <dbReference type="ARBA" id="ARBA00023157"/>
    </source>
</evidence>
<dbReference type="OrthoDB" id="4849160at2759"/>
<keyword evidence="4" id="KW-0479">Metal-binding</keyword>
<feature type="chain" id="PRO_5012113466" description="lytic cellulose monooxygenase (C4-dehydrogenating)" evidence="17">
    <location>
        <begin position="16"/>
        <end position="313"/>
    </location>
</feature>
<dbReference type="InterPro" id="IPR005103">
    <property type="entry name" value="AA9_LPMO"/>
</dbReference>
<keyword evidence="20" id="KW-1185">Reference proteome</keyword>
<reference evidence="19 20" key="1">
    <citation type="submission" date="2014-06" db="EMBL/GenBank/DDBJ databases">
        <title>Evolutionary Origins and Diversification of the Mycorrhizal Mutualists.</title>
        <authorList>
            <consortium name="DOE Joint Genome Institute"/>
            <consortium name="Mycorrhizal Genomics Consortium"/>
            <person name="Kohler A."/>
            <person name="Kuo A."/>
            <person name="Nagy L.G."/>
            <person name="Floudas D."/>
            <person name="Copeland A."/>
            <person name="Barry K.W."/>
            <person name="Cichocki N."/>
            <person name="Veneault-Fourrey C."/>
            <person name="LaButti K."/>
            <person name="Lindquist E.A."/>
            <person name="Lipzen A."/>
            <person name="Lundell T."/>
            <person name="Morin E."/>
            <person name="Murat C."/>
            <person name="Riley R."/>
            <person name="Ohm R."/>
            <person name="Sun H."/>
            <person name="Tunlid A."/>
            <person name="Henrissat B."/>
            <person name="Grigoriev I.V."/>
            <person name="Hibbett D.S."/>
            <person name="Martin F."/>
        </authorList>
    </citation>
    <scope>NUCLEOTIDE SEQUENCE [LARGE SCALE GENOMIC DNA]</scope>
    <source>
        <strain evidence="19 20">FD-325 SS-3</strain>
    </source>
</reference>
<evidence type="ECO:0000313" key="19">
    <source>
        <dbReference type="EMBL" id="KII83942.1"/>
    </source>
</evidence>
<dbReference type="Pfam" id="PF03443">
    <property type="entry name" value="AA9"/>
    <property type="match status" value="1"/>
</dbReference>
<dbReference type="HOGENOM" id="CLU_031730_2_1_1"/>
<evidence type="ECO:0000256" key="4">
    <source>
        <dbReference type="ARBA" id="ARBA00022723"/>
    </source>
</evidence>
<dbReference type="GO" id="GO:0046872">
    <property type="term" value="F:metal ion binding"/>
    <property type="evidence" value="ECO:0007669"/>
    <property type="project" value="UniProtKB-KW"/>
</dbReference>
<dbReference type="GO" id="GO:0030245">
    <property type="term" value="P:cellulose catabolic process"/>
    <property type="evidence" value="ECO:0007669"/>
    <property type="project" value="UniProtKB-KW"/>
</dbReference>
<keyword evidence="7" id="KW-0560">Oxidoreductase</keyword>
<keyword evidence="9" id="KW-0503">Monooxygenase</keyword>
<organism evidence="19 20">
    <name type="scientific">Plicaturopsis crispa FD-325 SS-3</name>
    <dbReference type="NCBI Taxonomy" id="944288"/>
    <lineage>
        <taxon>Eukaryota</taxon>
        <taxon>Fungi</taxon>
        <taxon>Dikarya</taxon>
        <taxon>Basidiomycota</taxon>
        <taxon>Agaricomycotina</taxon>
        <taxon>Agaricomycetes</taxon>
        <taxon>Agaricomycetidae</taxon>
        <taxon>Amylocorticiales</taxon>
        <taxon>Amylocorticiaceae</taxon>
        <taxon>Plicatura</taxon>
        <taxon>Plicaturopsis crispa</taxon>
    </lineage>
</organism>
<evidence type="ECO:0000256" key="9">
    <source>
        <dbReference type="ARBA" id="ARBA00023033"/>
    </source>
</evidence>
<evidence type="ECO:0000256" key="14">
    <source>
        <dbReference type="ARBA" id="ARBA00045077"/>
    </source>
</evidence>